<keyword evidence="1" id="KW-0472">Membrane</keyword>
<protein>
    <submittedName>
        <fullName evidence="2">Uncharacterized protein</fullName>
    </submittedName>
</protein>
<dbReference type="Proteomes" id="UP000185146">
    <property type="component" value="Chromosome"/>
</dbReference>
<dbReference type="AlphaFoldDB" id="A0A1L5PT74"/>
<evidence type="ECO:0000313" key="4">
    <source>
        <dbReference type="Proteomes" id="UP000185146"/>
    </source>
</evidence>
<feature type="transmembrane region" description="Helical" evidence="1">
    <location>
        <begin position="12"/>
        <end position="31"/>
    </location>
</feature>
<name>A0A1L5PT74_PSEPU</name>
<accession>A0A1L5PT74</accession>
<keyword evidence="1" id="KW-1133">Transmembrane helix</keyword>
<reference evidence="2 4" key="2">
    <citation type="submission" date="2016-12" db="EMBL/GenBank/DDBJ databases">
        <title>Draft Genome Sequence of Mercury Resistant Pseudomonas DRA525.</title>
        <authorList>
            <person name="Drace K.M."/>
        </authorList>
    </citation>
    <scope>NUCLEOTIDE SEQUENCE [LARGE SCALE GENOMIC DNA]</scope>
    <source>
        <strain evidence="2 4">DRA525</strain>
    </source>
</reference>
<dbReference type="Proteomes" id="UP000237378">
    <property type="component" value="Unassembled WGS sequence"/>
</dbReference>
<keyword evidence="1" id="KW-0812">Transmembrane</keyword>
<feature type="transmembrane region" description="Helical" evidence="1">
    <location>
        <begin position="51"/>
        <end position="70"/>
    </location>
</feature>
<sequence length="101" mass="11451">MMPFSWRTTVIQVLLIFGAIVAMLLIAWMALHLTDAQLDGFEPARLTSPYFAYWRALLYTLIFAGWSAGLRLRSAPEEQQRLKHLGLIGFGSIILVELSRV</sequence>
<dbReference type="EMBL" id="CP018743">
    <property type="protein sequence ID" value="APO83341.1"/>
    <property type="molecule type" value="Genomic_DNA"/>
</dbReference>
<evidence type="ECO:0000313" key="5">
    <source>
        <dbReference type="Proteomes" id="UP000237378"/>
    </source>
</evidence>
<gene>
    <name evidence="3" type="ORF">BGP82_16945</name>
    <name evidence="2" type="ORF">BL240_18585</name>
</gene>
<evidence type="ECO:0000313" key="3">
    <source>
        <dbReference type="EMBL" id="POG02987.1"/>
    </source>
</evidence>
<evidence type="ECO:0000313" key="2">
    <source>
        <dbReference type="EMBL" id="APO83341.1"/>
    </source>
</evidence>
<reference evidence="3 5" key="1">
    <citation type="submission" date="2016-08" db="EMBL/GenBank/DDBJ databases">
        <authorList>
            <person name="Seilhamer J.J."/>
        </authorList>
    </citation>
    <scope>NUCLEOTIDE SEQUENCE [LARGE SCALE GENOMIC DNA]</scope>
    <source>
        <strain evidence="3 5">KH-18-2</strain>
    </source>
</reference>
<reference evidence="3 5" key="3">
    <citation type="submission" date="2018-03" db="EMBL/GenBank/DDBJ databases">
        <title>Draft genome of Pseudomonas putida strain KH-18-2.</title>
        <authorList>
            <person name="Yoshizawa S."/>
            <person name="Khan N.H."/>
            <person name="Nishimura M."/>
            <person name="Chiura H.X."/>
            <person name="Ogura Y."/>
            <person name="Hayashi T."/>
            <person name="Kogure K."/>
        </authorList>
    </citation>
    <scope>NUCLEOTIDE SEQUENCE [LARGE SCALE GENOMIC DNA]</scope>
    <source>
        <strain evidence="3 5">KH-18-2</strain>
    </source>
</reference>
<organism evidence="2 4">
    <name type="scientific">Pseudomonas putida</name>
    <name type="common">Arthrobacter siderocapsulatus</name>
    <dbReference type="NCBI Taxonomy" id="303"/>
    <lineage>
        <taxon>Bacteria</taxon>
        <taxon>Pseudomonadati</taxon>
        <taxon>Pseudomonadota</taxon>
        <taxon>Gammaproteobacteria</taxon>
        <taxon>Pseudomonadales</taxon>
        <taxon>Pseudomonadaceae</taxon>
        <taxon>Pseudomonas</taxon>
    </lineage>
</organism>
<dbReference type="RefSeq" id="WP_051095757.1">
    <property type="nucleotide sequence ID" value="NZ_CP018743.1"/>
</dbReference>
<evidence type="ECO:0000256" key="1">
    <source>
        <dbReference type="SAM" id="Phobius"/>
    </source>
</evidence>
<dbReference type="EMBL" id="MING01000083">
    <property type="protein sequence ID" value="POG02987.1"/>
    <property type="molecule type" value="Genomic_DNA"/>
</dbReference>
<proteinExistence type="predicted"/>